<organism evidence="1 2">
    <name type="scientific">Flavobacterium croceum DSM 17960</name>
    <dbReference type="NCBI Taxonomy" id="1121886"/>
    <lineage>
        <taxon>Bacteria</taxon>
        <taxon>Pseudomonadati</taxon>
        <taxon>Bacteroidota</taxon>
        <taxon>Flavobacteriia</taxon>
        <taxon>Flavobacteriales</taxon>
        <taxon>Flavobacteriaceae</taxon>
        <taxon>Flavobacterium</taxon>
    </lineage>
</organism>
<evidence type="ECO:0000313" key="2">
    <source>
        <dbReference type="Proteomes" id="UP000237056"/>
    </source>
</evidence>
<accession>A0A2S4N4T3</accession>
<protein>
    <submittedName>
        <fullName evidence="1">Uncharacterized protein</fullName>
    </submittedName>
</protein>
<proteinExistence type="predicted"/>
<comment type="caution">
    <text evidence="1">The sequence shown here is derived from an EMBL/GenBank/DDBJ whole genome shotgun (WGS) entry which is preliminary data.</text>
</comment>
<reference evidence="1 2" key="1">
    <citation type="submission" date="2018-01" db="EMBL/GenBank/DDBJ databases">
        <title>Genomic Encyclopedia of Type Strains, Phase I: the one thousand microbial genomes (KMG-I) project.</title>
        <authorList>
            <person name="Goeker M."/>
        </authorList>
    </citation>
    <scope>NUCLEOTIDE SEQUENCE [LARGE SCALE GENOMIC DNA]</scope>
    <source>
        <strain evidence="1 2">DSM 17960</strain>
    </source>
</reference>
<dbReference type="AlphaFoldDB" id="A0A2S4N4T3"/>
<name>A0A2S4N4T3_9FLAO</name>
<sequence>MFILLAIFLLLKLSKYLYYNVFDDYLKEKTWRQTIKRIEKKK</sequence>
<dbReference type="EMBL" id="PQNY01000027">
    <property type="protein sequence ID" value="POS00727.1"/>
    <property type="molecule type" value="Genomic_DNA"/>
</dbReference>
<keyword evidence="2" id="KW-1185">Reference proteome</keyword>
<dbReference type="Proteomes" id="UP000237056">
    <property type="component" value="Unassembled WGS sequence"/>
</dbReference>
<evidence type="ECO:0000313" key="1">
    <source>
        <dbReference type="EMBL" id="POS00727.1"/>
    </source>
</evidence>
<gene>
    <name evidence="1" type="ORF">Q361_12714</name>
</gene>